<dbReference type="EMBL" id="JAHRIN010068907">
    <property type="protein sequence ID" value="MEQ2215807.1"/>
    <property type="molecule type" value="Genomic_DNA"/>
</dbReference>
<reference evidence="1 2" key="1">
    <citation type="submission" date="2021-06" db="EMBL/GenBank/DDBJ databases">
        <authorList>
            <person name="Palmer J.M."/>
        </authorList>
    </citation>
    <scope>NUCLEOTIDE SEQUENCE [LARGE SCALE GENOMIC DNA]</scope>
    <source>
        <strain evidence="1 2">XC_2019</strain>
        <tissue evidence="1">Muscle</tissue>
    </source>
</reference>
<organism evidence="1 2">
    <name type="scientific">Xenoophorus captivus</name>
    <dbReference type="NCBI Taxonomy" id="1517983"/>
    <lineage>
        <taxon>Eukaryota</taxon>
        <taxon>Metazoa</taxon>
        <taxon>Chordata</taxon>
        <taxon>Craniata</taxon>
        <taxon>Vertebrata</taxon>
        <taxon>Euteleostomi</taxon>
        <taxon>Actinopterygii</taxon>
        <taxon>Neopterygii</taxon>
        <taxon>Teleostei</taxon>
        <taxon>Neoteleostei</taxon>
        <taxon>Acanthomorphata</taxon>
        <taxon>Ovalentaria</taxon>
        <taxon>Atherinomorphae</taxon>
        <taxon>Cyprinodontiformes</taxon>
        <taxon>Goodeidae</taxon>
        <taxon>Xenoophorus</taxon>
    </lineage>
</organism>
<evidence type="ECO:0000313" key="1">
    <source>
        <dbReference type="EMBL" id="MEQ2215807.1"/>
    </source>
</evidence>
<dbReference type="Proteomes" id="UP001434883">
    <property type="component" value="Unassembled WGS sequence"/>
</dbReference>
<sequence length="121" mass="13858">MESIKSSWQRELSHLENSGGQGLSSAAPSAHQNSENHLRFWYGIKFSAVLHNSHNQVLLFSAASRRHILPIDCKFLKAIEKSFRVNLTDNIVLNLVLMPQPFLMPPWATTHMGHFSHYHRL</sequence>
<comment type="caution">
    <text evidence="1">The sequence shown here is derived from an EMBL/GenBank/DDBJ whole genome shotgun (WGS) entry which is preliminary data.</text>
</comment>
<accession>A0ABV0S5E9</accession>
<evidence type="ECO:0000313" key="2">
    <source>
        <dbReference type="Proteomes" id="UP001434883"/>
    </source>
</evidence>
<proteinExistence type="predicted"/>
<gene>
    <name evidence="1" type="ORF">XENOCAPTIV_006242</name>
</gene>
<protein>
    <submittedName>
        <fullName evidence="1">Uncharacterized protein</fullName>
    </submittedName>
</protein>
<name>A0ABV0S5E9_9TELE</name>
<keyword evidence="2" id="KW-1185">Reference proteome</keyword>